<dbReference type="PANTHER" id="PTHR46043:SF9">
    <property type="entry name" value="ARM REPEAT SUPERFAMILY PROTEIN"/>
    <property type="match status" value="1"/>
</dbReference>
<dbReference type="Proteomes" id="UP000326396">
    <property type="component" value="Unassembled WGS sequence"/>
</dbReference>
<proteinExistence type="predicted"/>
<dbReference type="EMBL" id="SZYD01000987">
    <property type="protein sequence ID" value="KAD1189676.1"/>
    <property type="molecule type" value="Genomic_DNA"/>
</dbReference>
<evidence type="ECO:0000313" key="1">
    <source>
        <dbReference type="EMBL" id="KAD1189676.1"/>
    </source>
</evidence>
<name>A0A5N6LFS0_9ASTR</name>
<organism evidence="1 2">
    <name type="scientific">Mikania micrantha</name>
    <name type="common">bitter vine</name>
    <dbReference type="NCBI Taxonomy" id="192012"/>
    <lineage>
        <taxon>Eukaryota</taxon>
        <taxon>Viridiplantae</taxon>
        <taxon>Streptophyta</taxon>
        <taxon>Embryophyta</taxon>
        <taxon>Tracheophyta</taxon>
        <taxon>Spermatophyta</taxon>
        <taxon>Magnoliopsida</taxon>
        <taxon>eudicotyledons</taxon>
        <taxon>Gunneridae</taxon>
        <taxon>Pentapetalae</taxon>
        <taxon>asterids</taxon>
        <taxon>campanulids</taxon>
        <taxon>Asterales</taxon>
        <taxon>Asteraceae</taxon>
        <taxon>Asteroideae</taxon>
        <taxon>Heliantheae alliance</taxon>
        <taxon>Eupatorieae</taxon>
        <taxon>Mikania</taxon>
    </lineage>
</organism>
<keyword evidence="2" id="KW-1185">Reference proteome</keyword>
<comment type="caution">
    <text evidence="1">The sequence shown here is derived from an EMBL/GenBank/DDBJ whole genome shotgun (WGS) entry which is preliminary data.</text>
</comment>
<sequence length="177" mass="19496">MQSNLDSLSGKIDLNLRDCGLLIKTGFLVRLPCHQMLKVQVIEAVIFGNYLLGWQIGHLEAKHKALDSLVDVMKEDEKTVLSIVGRANIGALVGPVVFWLIRWPVASGARGCSITEFGRVGLSRVSDLTRAAPKTGPRAKVWVSRGPKGCHVSNCRICNTTIEVKRLWVVKAGAYRY</sequence>
<reference evidence="1 2" key="1">
    <citation type="submission" date="2019-05" db="EMBL/GenBank/DDBJ databases">
        <title>Mikania micrantha, genome provides insights into the molecular mechanism of rapid growth.</title>
        <authorList>
            <person name="Liu B."/>
        </authorList>
    </citation>
    <scope>NUCLEOTIDE SEQUENCE [LARGE SCALE GENOMIC DNA]</scope>
    <source>
        <strain evidence="1">NLD-2019</strain>
        <tissue evidence="1">Leaf</tissue>
    </source>
</reference>
<dbReference type="AlphaFoldDB" id="A0A5N6LFS0"/>
<gene>
    <name evidence="1" type="ORF">E3N88_43189</name>
</gene>
<accession>A0A5N6LFS0</accession>
<protein>
    <submittedName>
        <fullName evidence="1">Uncharacterized protein</fullName>
    </submittedName>
</protein>
<dbReference type="PANTHER" id="PTHR46043">
    <property type="entry name" value="ARM REPEAT SUPERFAMILY PROTEIN"/>
    <property type="match status" value="1"/>
</dbReference>
<dbReference type="OrthoDB" id="10610345at2759"/>
<evidence type="ECO:0000313" key="2">
    <source>
        <dbReference type="Proteomes" id="UP000326396"/>
    </source>
</evidence>